<dbReference type="RefSeq" id="WP_100542183.1">
    <property type="nucleotide sequence ID" value="NZ_PHQY01000322.1"/>
</dbReference>
<dbReference type="InterPro" id="IPR010982">
    <property type="entry name" value="Lambda_DNA-bd_dom_sf"/>
</dbReference>
<dbReference type="SUPFAM" id="SSF47413">
    <property type="entry name" value="lambda repressor-like DNA-binding domains"/>
    <property type="match status" value="1"/>
</dbReference>
<name>A0A2M9QA00_9BACI</name>
<protein>
    <submittedName>
        <fullName evidence="2">XRE family transcriptional regulator</fullName>
    </submittedName>
</protein>
<dbReference type="PROSITE" id="PS50943">
    <property type="entry name" value="HTH_CROC1"/>
    <property type="match status" value="1"/>
</dbReference>
<dbReference type="EMBL" id="PHQY01000322">
    <property type="protein sequence ID" value="PJO44894.1"/>
    <property type="molecule type" value="Genomic_DNA"/>
</dbReference>
<dbReference type="Pfam" id="PF01381">
    <property type="entry name" value="HTH_3"/>
    <property type="match status" value="1"/>
</dbReference>
<evidence type="ECO:0000259" key="1">
    <source>
        <dbReference type="PROSITE" id="PS50943"/>
    </source>
</evidence>
<dbReference type="CDD" id="cd00093">
    <property type="entry name" value="HTH_XRE"/>
    <property type="match status" value="1"/>
</dbReference>
<evidence type="ECO:0000313" key="3">
    <source>
        <dbReference type="Proteomes" id="UP000232101"/>
    </source>
</evidence>
<dbReference type="InterPro" id="IPR001387">
    <property type="entry name" value="Cro/C1-type_HTH"/>
</dbReference>
<proteinExistence type="predicted"/>
<feature type="domain" description="HTH cro/C1-type" evidence="1">
    <location>
        <begin position="25"/>
        <end position="65"/>
    </location>
</feature>
<evidence type="ECO:0000313" key="2">
    <source>
        <dbReference type="EMBL" id="PJO44894.1"/>
    </source>
</evidence>
<dbReference type="Proteomes" id="UP000232101">
    <property type="component" value="Unassembled WGS sequence"/>
</dbReference>
<reference evidence="2 3" key="1">
    <citation type="submission" date="2017-11" db="EMBL/GenBank/DDBJ databases">
        <title>Bacterial isolate from king chilli rhizosphere.</title>
        <authorList>
            <person name="Takhelmayum P."/>
            <person name="Sarangthem I."/>
        </authorList>
    </citation>
    <scope>NUCLEOTIDE SEQUENCE [LARGE SCALE GENOMIC DNA]</scope>
    <source>
        <strain evidence="3">t26</strain>
    </source>
</reference>
<dbReference type="Gene3D" id="1.10.260.40">
    <property type="entry name" value="lambda repressor-like DNA-binding domains"/>
    <property type="match status" value="1"/>
</dbReference>
<dbReference type="AlphaFoldDB" id="A0A2M9QA00"/>
<comment type="caution">
    <text evidence="2">The sequence shown here is derived from an EMBL/GenBank/DDBJ whole genome shotgun (WGS) entry which is preliminary data.</text>
</comment>
<gene>
    <name evidence="2" type="ORF">CWD94_04195</name>
</gene>
<accession>A0A2M9QA00</accession>
<dbReference type="SMART" id="SM00530">
    <property type="entry name" value="HTH_XRE"/>
    <property type="match status" value="1"/>
</dbReference>
<organism evidence="2 3">
    <name type="scientific">Lysinibacillus xylanilyticus</name>
    <dbReference type="NCBI Taxonomy" id="582475"/>
    <lineage>
        <taxon>Bacteria</taxon>
        <taxon>Bacillati</taxon>
        <taxon>Bacillota</taxon>
        <taxon>Bacilli</taxon>
        <taxon>Bacillales</taxon>
        <taxon>Bacillaceae</taxon>
        <taxon>Lysinibacillus</taxon>
    </lineage>
</organism>
<dbReference type="GO" id="GO:0003677">
    <property type="term" value="F:DNA binding"/>
    <property type="evidence" value="ECO:0007669"/>
    <property type="project" value="InterPro"/>
</dbReference>
<sequence length="119" mass="13800">MKTNEIIIGKVQKWLEAEGKSYQWLSEQMDVSKSLVGFIMKGERTLKPERIEQLAKIMNITIKELMQSEVITKDKLTVNLRGKLTNRRSRRELDSLLFAIEDYIGLKEQVKDVGSKRTS</sequence>